<name>A0A9W7T2M6_TRIRA</name>
<dbReference type="PANTHER" id="PTHR47302:SF1">
    <property type="entry name" value="STERILE ALPHA MOTIF DOMAIN-CONTAINING PROTEIN 3"/>
    <property type="match status" value="1"/>
</dbReference>
<comment type="caution">
    <text evidence="1">The sequence shown here is derived from an EMBL/GenBank/DDBJ whole genome shotgun (WGS) entry which is preliminary data.</text>
</comment>
<dbReference type="EMBL" id="JAFHDT010000663">
    <property type="protein sequence ID" value="KAI7789303.1"/>
    <property type="molecule type" value="Genomic_DNA"/>
</dbReference>
<proteinExistence type="predicted"/>
<keyword evidence="2" id="KW-1185">Reference proteome</keyword>
<dbReference type="PANTHER" id="PTHR47302">
    <property type="entry name" value="STERILE ALPHA MOTIF DOMAIN-CONTAINING PROTEIN 3"/>
    <property type="match status" value="1"/>
</dbReference>
<dbReference type="InterPro" id="IPR042812">
    <property type="entry name" value="SAMD3"/>
</dbReference>
<gene>
    <name evidence="1" type="ORF">IRJ41_006394</name>
</gene>
<sequence length="495" mass="56545">MHYMIHYPRLILSFGPLVHLSCLRFEAKHQYFKRVARVTGNFKNVTKTLARRHQFRQCWEQSNTDCLSMTTETADTRNIPVEALPTDARNALMSQITSVPATVSKTKYICVNNVAYHVEDYIIVNTVHAEEIPLFMEIRGIYCVNQTWLLCGKLFTPSYFDSHLHSYAVEEKCQWTVVKPEHQIDGGTLLALNERMVEQLVPIIKQRIKFSLMMDNLTNIKSMDKNPNIAPTISGANASYEIDHMAKLGQSWPVIFKLPDFPALLKQKMENNSAELHQPTFRSKWRSQIVQESWHGMLRNKFKKERKPLVDLNIINVPGQYIRQVKKRSLAENEIHTALVVDVFSEMKTKHNIDVDRRILTAFGAIAEKILIEAQRRGVAKDILAMYNTALPSHAEEAHKGLMVEAGILILPYLLHEDPAGLYVINEPAQNFTPTMVIKGEPFGESNIAVFLDGEELLADEPDDITMGVGLTLSAYFLFNLQYTKSIRNTLTFLQ</sequence>
<protein>
    <submittedName>
        <fullName evidence="1">Uncharacterized protein</fullName>
    </submittedName>
</protein>
<evidence type="ECO:0000313" key="2">
    <source>
        <dbReference type="Proteomes" id="UP001059041"/>
    </source>
</evidence>
<dbReference type="Proteomes" id="UP001059041">
    <property type="component" value="Unassembled WGS sequence"/>
</dbReference>
<dbReference type="AlphaFoldDB" id="A0A9W7T2M6"/>
<organism evidence="1 2">
    <name type="scientific">Triplophysa rosa</name>
    <name type="common">Cave loach</name>
    <dbReference type="NCBI Taxonomy" id="992332"/>
    <lineage>
        <taxon>Eukaryota</taxon>
        <taxon>Metazoa</taxon>
        <taxon>Chordata</taxon>
        <taxon>Craniata</taxon>
        <taxon>Vertebrata</taxon>
        <taxon>Euteleostomi</taxon>
        <taxon>Actinopterygii</taxon>
        <taxon>Neopterygii</taxon>
        <taxon>Teleostei</taxon>
        <taxon>Ostariophysi</taxon>
        <taxon>Cypriniformes</taxon>
        <taxon>Nemacheilidae</taxon>
        <taxon>Triplophysa</taxon>
    </lineage>
</organism>
<accession>A0A9W7T2M6</accession>
<evidence type="ECO:0000313" key="1">
    <source>
        <dbReference type="EMBL" id="KAI7789303.1"/>
    </source>
</evidence>
<reference evidence="1" key="1">
    <citation type="submission" date="2021-02" db="EMBL/GenBank/DDBJ databases">
        <title>Comparative genomics reveals that relaxation of natural selection precedes convergent phenotypic evolution of cavefish.</title>
        <authorList>
            <person name="Peng Z."/>
        </authorList>
    </citation>
    <scope>NUCLEOTIDE SEQUENCE</scope>
    <source>
        <tissue evidence="1">Muscle</tissue>
    </source>
</reference>